<dbReference type="InterPro" id="IPR019397">
    <property type="entry name" value="Uncharacterised_TMEM39"/>
</dbReference>
<keyword evidence="5 7" id="KW-0472">Membrane</keyword>
<feature type="transmembrane region" description="Helical" evidence="7">
    <location>
        <begin position="147"/>
        <end position="166"/>
    </location>
</feature>
<dbReference type="AlphaFoldDB" id="A0A835CYA6"/>
<comment type="similarity">
    <text evidence="2">Belongs to the TMEM39 family.</text>
</comment>
<dbReference type="GO" id="GO:0016020">
    <property type="term" value="C:membrane"/>
    <property type="evidence" value="ECO:0007669"/>
    <property type="project" value="UniProtKB-SubCell"/>
</dbReference>
<feature type="transmembrane region" description="Helical" evidence="7">
    <location>
        <begin position="349"/>
        <end position="368"/>
    </location>
</feature>
<keyword evidence="9" id="KW-1185">Reference proteome</keyword>
<evidence type="ECO:0000256" key="6">
    <source>
        <dbReference type="SAM" id="MobiDB-lite"/>
    </source>
</evidence>
<dbReference type="PANTHER" id="PTHR12995">
    <property type="entry name" value="FI21814P1"/>
    <property type="match status" value="1"/>
</dbReference>
<feature type="transmembrane region" description="Helical" evidence="7">
    <location>
        <begin position="246"/>
        <end position="266"/>
    </location>
</feature>
<accession>A0A835CYA6</accession>
<feature type="region of interest" description="Disordered" evidence="6">
    <location>
        <begin position="1"/>
        <end position="35"/>
    </location>
</feature>
<dbReference type="Pfam" id="PF10271">
    <property type="entry name" value="Tmp39"/>
    <property type="match status" value="2"/>
</dbReference>
<dbReference type="Proteomes" id="UP000639338">
    <property type="component" value="Unassembled WGS sequence"/>
</dbReference>
<dbReference type="EMBL" id="JACMRX010000001">
    <property type="protein sequence ID" value="KAF7998313.1"/>
    <property type="molecule type" value="Genomic_DNA"/>
</dbReference>
<name>A0A835CYA6_APHGI</name>
<evidence type="ECO:0000256" key="1">
    <source>
        <dbReference type="ARBA" id="ARBA00004141"/>
    </source>
</evidence>
<feature type="compositionally biased region" description="Low complexity" evidence="6">
    <location>
        <begin position="17"/>
        <end position="30"/>
    </location>
</feature>
<feature type="transmembrane region" description="Helical" evidence="7">
    <location>
        <begin position="107"/>
        <end position="126"/>
    </location>
</feature>
<evidence type="ECO:0000256" key="3">
    <source>
        <dbReference type="ARBA" id="ARBA00022692"/>
    </source>
</evidence>
<feature type="transmembrane region" description="Helical" evidence="7">
    <location>
        <begin position="374"/>
        <end position="394"/>
    </location>
</feature>
<comment type="caution">
    <text evidence="8">The sequence shown here is derived from an EMBL/GenBank/DDBJ whole genome shotgun (WGS) entry which is preliminary data.</text>
</comment>
<reference evidence="8 9" key="1">
    <citation type="submission" date="2020-08" db="EMBL/GenBank/DDBJ databases">
        <title>Aphidius gifuensis genome sequencing and assembly.</title>
        <authorList>
            <person name="Du Z."/>
        </authorList>
    </citation>
    <scope>NUCLEOTIDE SEQUENCE [LARGE SCALE GENOMIC DNA]</scope>
    <source>
        <strain evidence="8">YNYX2018</strain>
        <tissue evidence="8">Adults</tissue>
    </source>
</reference>
<proteinExistence type="inferred from homology"/>
<evidence type="ECO:0000313" key="9">
    <source>
        <dbReference type="Proteomes" id="UP000639338"/>
    </source>
</evidence>
<comment type="subcellular location">
    <subcellularLocation>
        <location evidence="1">Membrane</location>
        <topology evidence="1">Multi-pass membrane protein</topology>
    </subcellularLocation>
</comment>
<dbReference type="OrthoDB" id="438179at2759"/>
<dbReference type="PANTHER" id="PTHR12995:SF4">
    <property type="entry name" value="FI21814P1"/>
    <property type="match status" value="1"/>
</dbReference>
<evidence type="ECO:0000256" key="2">
    <source>
        <dbReference type="ARBA" id="ARBA00010737"/>
    </source>
</evidence>
<keyword evidence="4 7" id="KW-1133">Transmembrane helix</keyword>
<gene>
    <name evidence="8" type="ORF">HCN44_009711</name>
</gene>
<protein>
    <submittedName>
        <fullName evidence="8">Uncharacterized protein</fullName>
    </submittedName>
</protein>
<evidence type="ECO:0000313" key="8">
    <source>
        <dbReference type="EMBL" id="KAF7998313.1"/>
    </source>
</evidence>
<feature type="transmembrane region" description="Helical" evidence="7">
    <location>
        <begin position="67"/>
        <end position="87"/>
    </location>
</feature>
<sequence length="425" mass="49321">MPAAKRNSGKNGSGRAQQNNTSQQSNHSTNLNDDKKNIDTINGRLLAPKHVPVPQIPVDGLLKFETISLIASIIAASTQFLNLYRTVWWLPNSYNNYAMNFYLIDRYLVVFIITIITWRFIYTLFCKFIEIISHPKWLSNIQKVIRIILLLIVISIISYCIFHMIQDHGVMRIIYLSYPCLSVYMILYGSSLAPFLDPSIVPVYIKEDKKTKLKNLLYSSARCAYICCITPIIFAPKQLYFNIPWVIQHILLFWLGRLCAYFTQIYPVKYCDVLHRASLHLGKWIKVDNNKSNKNLDEQVPSWNETSIWPHGSLVSYKNNLYRSEGLCTTAVPNNTSQKRFHALFNNPAIIMLTFLSIQFIIMIYEFLTLFRQISLYQTISITMLFLINLNSLYKLLRDYIICYKIYGAEKIVQERAQAAINTSQ</sequence>
<evidence type="ECO:0000256" key="7">
    <source>
        <dbReference type="SAM" id="Phobius"/>
    </source>
</evidence>
<keyword evidence="3 7" id="KW-0812">Transmembrane</keyword>
<feature type="transmembrane region" description="Helical" evidence="7">
    <location>
        <begin position="216"/>
        <end position="234"/>
    </location>
</feature>
<organism evidence="8 9">
    <name type="scientific">Aphidius gifuensis</name>
    <name type="common">Parasitoid wasp</name>
    <dbReference type="NCBI Taxonomy" id="684658"/>
    <lineage>
        <taxon>Eukaryota</taxon>
        <taxon>Metazoa</taxon>
        <taxon>Ecdysozoa</taxon>
        <taxon>Arthropoda</taxon>
        <taxon>Hexapoda</taxon>
        <taxon>Insecta</taxon>
        <taxon>Pterygota</taxon>
        <taxon>Neoptera</taxon>
        <taxon>Endopterygota</taxon>
        <taxon>Hymenoptera</taxon>
        <taxon>Apocrita</taxon>
        <taxon>Ichneumonoidea</taxon>
        <taxon>Braconidae</taxon>
        <taxon>Aphidiinae</taxon>
        <taxon>Aphidius</taxon>
    </lineage>
</organism>
<evidence type="ECO:0000256" key="5">
    <source>
        <dbReference type="ARBA" id="ARBA00023136"/>
    </source>
</evidence>
<evidence type="ECO:0000256" key="4">
    <source>
        <dbReference type="ARBA" id="ARBA00022989"/>
    </source>
</evidence>
<feature type="transmembrane region" description="Helical" evidence="7">
    <location>
        <begin position="172"/>
        <end position="196"/>
    </location>
</feature>